<gene>
    <name evidence="2" type="ORF">ABVK25_011394</name>
</gene>
<dbReference type="InterPro" id="IPR027417">
    <property type="entry name" value="P-loop_NTPase"/>
</dbReference>
<organism evidence="2 3">
    <name type="scientific">Lepraria finkii</name>
    <dbReference type="NCBI Taxonomy" id="1340010"/>
    <lineage>
        <taxon>Eukaryota</taxon>
        <taxon>Fungi</taxon>
        <taxon>Dikarya</taxon>
        <taxon>Ascomycota</taxon>
        <taxon>Pezizomycotina</taxon>
        <taxon>Lecanoromycetes</taxon>
        <taxon>OSLEUM clade</taxon>
        <taxon>Lecanoromycetidae</taxon>
        <taxon>Lecanorales</taxon>
        <taxon>Lecanorineae</taxon>
        <taxon>Stereocaulaceae</taxon>
        <taxon>Lepraria</taxon>
    </lineage>
</organism>
<evidence type="ECO:0000313" key="2">
    <source>
        <dbReference type="EMBL" id="KAL2047536.1"/>
    </source>
</evidence>
<dbReference type="PANTHER" id="PTHR46411:SF4">
    <property type="entry name" value="AAA+ ATPASE DOMAIN-CONTAINING PROTEIN"/>
    <property type="match status" value="1"/>
</dbReference>
<comment type="caution">
    <text evidence="2">The sequence shown here is derived from an EMBL/GenBank/DDBJ whole genome shotgun (WGS) entry which is preliminary data.</text>
</comment>
<evidence type="ECO:0000259" key="1">
    <source>
        <dbReference type="Pfam" id="PF23232"/>
    </source>
</evidence>
<dbReference type="EMBL" id="JBHFEH010000097">
    <property type="protein sequence ID" value="KAL2047536.1"/>
    <property type="molecule type" value="Genomic_DNA"/>
</dbReference>
<accession>A0ABR4ARW6</accession>
<dbReference type="PANTHER" id="PTHR46411">
    <property type="entry name" value="FAMILY ATPASE, PUTATIVE-RELATED"/>
    <property type="match status" value="1"/>
</dbReference>
<dbReference type="Pfam" id="PF23232">
    <property type="entry name" value="AAA_lid_13"/>
    <property type="match status" value="1"/>
</dbReference>
<dbReference type="Proteomes" id="UP001590951">
    <property type="component" value="Unassembled WGS sequence"/>
</dbReference>
<reference evidence="2 3" key="1">
    <citation type="submission" date="2024-09" db="EMBL/GenBank/DDBJ databases">
        <title>Rethinking Asexuality: The Enigmatic Case of Functional Sexual Genes in Lepraria (Stereocaulaceae).</title>
        <authorList>
            <person name="Doellman M."/>
            <person name="Sun Y."/>
            <person name="Barcenas-Pena A."/>
            <person name="Lumbsch H.T."/>
            <person name="Grewe F."/>
        </authorList>
    </citation>
    <scope>NUCLEOTIDE SEQUENCE [LARGE SCALE GENOMIC DNA]</scope>
    <source>
        <strain evidence="2 3">Grewe 0041</strain>
    </source>
</reference>
<dbReference type="SUPFAM" id="SSF52540">
    <property type="entry name" value="P-loop containing nucleoside triphosphate hydrolases"/>
    <property type="match status" value="1"/>
</dbReference>
<protein>
    <recommendedName>
        <fullName evidence="1">AAA+ ATPase lid domain-containing protein</fullName>
    </recommendedName>
</protein>
<name>A0ABR4ARW6_9LECA</name>
<sequence>MENCQSILFLATNRVGSFGDAFVSRIQISLYYRDFTEDDHKQVWKTFFDKLAKDRKDIIRVSQVTKNYIFQGKEVKKMEWNGREIRNAFQIAVALADFGGEKDEEGRILLKDDHVQQNVHMSKEFKAYLNDLHWGDEAKRVYK</sequence>
<keyword evidence="3" id="KW-1185">Reference proteome</keyword>
<evidence type="ECO:0000313" key="3">
    <source>
        <dbReference type="Proteomes" id="UP001590951"/>
    </source>
</evidence>
<dbReference type="InterPro" id="IPR056599">
    <property type="entry name" value="AAA_lid_fung"/>
</dbReference>
<feature type="domain" description="AAA+ ATPase lid" evidence="1">
    <location>
        <begin position="35"/>
        <end position="133"/>
    </location>
</feature>
<proteinExistence type="predicted"/>